<evidence type="ECO:0000256" key="7">
    <source>
        <dbReference type="SAM" id="MobiDB-lite"/>
    </source>
</evidence>
<dbReference type="AlphaFoldDB" id="A0A168QTL1"/>
<evidence type="ECO:0000256" key="3">
    <source>
        <dbReference type="ARBA" id="ARBA00023125"/>
    </source>
</evidence>
<organism evidence="9">
    <name type="scientific">Absidia glauca</name>
    <name type="common">Pin mould</name>
    <dbReference type="NCBI Taxonomy" id="4829"/>
    <lineage>
        <taxon>Eukaryota</taxon>
        <taxon>Fungi</taxon>
        <taxon>Fungi incertae sedis</taxon>
        <taxon>Mucoromycota</taxon>
        <taxon>Mucoromycotina</taxon>
        <taxon>Mucoromycetes</taxon>
        <taxon>Mucorales</taxon>
        <taxon>Cunninghamellaceae</taxon>
        <taxon>Absidia</taxon>
    </lineage>
</organism>
<feature type="domain" description="BHLH" evidence="8">
    <location>
        <begin position="213"/>
        <end position="268"/>
    </location>
</feature>
<dbReference type="PANTHER" id="PTHR45776:SF2">
    <property type="entry name" value="MIP04163P"/>
    <property type="match status" value="1"/>
</dbReference>
<keyword evidence="6" id="KW-0175">Coiled coil</keyword>
<dbReference type="GO" id="GO:0000978">
    <property type="term" value="F:RNA polymerase II cis-regulatory region sequence-specific DNA binding"/>
    <property type="evidence" value="ECO:0007669"/>
    <property type="project" value="TreeGrafter"/>
</dbReference>
<keyword evidence="3" id="KW-0238">DNA-binding</keyword>
<keyword evidence="5" id="KW-0539">Nucleus</keyword>
<dbReference type="InterPro" id="IPR011598">
    <property type="entry name" value="bHLH_dom"/>
</dbReference>
<dbReference type="GO" id="GO:0000981">
    <property type="term" value="F:DNA-binding transcription factor activity, RNA polymerase II-specific"/>
    <property type="evidence" value="ECO:0007669"/>
    <property type="project" value="TreeGrafter"/>
</dbReference>
<dbReference type="InterPro" id="IPR036638">
    <property type="entry name" value="HLH_DNA-bd_sf"/>
</dbReference>
<feature type="compositionally biased region" description="Polar residues" evidence="7">
    <location>
        <begin position="176"/>
        <end position="191"/>
    </location>
</feature>
<name>A0A168QTL1_ABSGL</name>
<feature type="region of interest" description="Disordered" evidence="7">
    <location>
        <begin position="19"/>
        <end position="50"/>
    </location>
</feature>
<dbReference type="PROSITE" id="PS50888">
    <property type="entry name" value="BHLH"/>
    <property type="match status" value="1"/>
</dbReference>
<sequence length="292" mass="32805">MIQQQQQQQSMHPLSTVIPHPSVTLQQPHSPSRTSSSNMIHQDGPPTSPIDFTNNTALFMSPLSRASQLDDFEDLDYQSGLTSYQKQHFALRHPAIHTSMDIQQQHHQSNTTTTATIPIHQSPMKQDGGLSYYAPHGDYDTDLASFPMSAPANFGGSSFGGDPTPPPPPSTSTSSLLIQQPSMDSPGSTARSFEEDDYSLQMNMQLMMDKRRRRRESHNAVERRRRENINERIQELGTLLPEIMAEPANNKPNKGAILRHSVDHIRQLQQQVQSYSQRVKELESALARLQSK</sequence>
<dbReference type="Pfam" id="PF00010">
    <property type="entry name" value="HLH"/>
    <property type="match status" value="1"/>
</dbReference>
<dbReference type="SMART" id="SM00353">
    <property type="entry name" value="HLH"/>
    <property type="match status" value="1"/>
</dbReference>
<dbReference type="Proteomes" id="UP000078561">
    <property type="component" value="Unassembled WGS sequence"/>
</dbReference>
<dbReference type="GO" id="GO:0046983">
    <property type="term" value="F:protein dimerization activity"/>
    <property type="evidence" value="ECO:0007669"/>
    <property type="project" value="InterPro"/>
</dbReference>
<dbReference type="Gene3D" id="4.10.280.10">
    <property type="entry name" value="Helix-loop-helix DNA-binding domain"/>
    <property type="match status" value="1"/>
</dbReference>
<evidence type="ECO:0000256" key="6">
    <source>
        <dbReference type="SAM" id="Coils"/>
    </source>
</evidence>
<dbReference type="InParanoid" id="A0A168QTL1"/>
<keyword evidence="2" id="KW-0805">Transcription regulation</keyword>
<dbReference type="OMA" id="QIMMEKR"/>
<proteinExistence type="predicted"/>
<protein>
    <recommendedName>
        <fullName evidence="8">BHLH domain-containing protein</fullName>
    </recommendedName>
</protein>
<evidence type="ECO:0000259" key="8">
    <source>
        <dbReference type="PROSITE" id="PS50888"/>
    </source>
</evidence>
<evidence type="ECO:0000256" key="5">
    <source>
        <dbReference type="ARBA" id="ARBA00023242"/>
    </source>
</evidence>
<feature type="coiled-coil region" evidence="6">
    <location>
        <begin position="265"/>
        <end position="292"/>
    </location>
</feature>
<keyword evidence="10" id="KW-1185">Reference proteome</keyword>
<feature type="region of interest" description="Disordered" evidence="7">
    <location>
        <begin position="106"/>
        <end position="133"/>
    </location>
</feature>
<comment type="subcellular location">
    <subcellularLocation>
        <location evidence="1">Nucleus</location>
    </subcellularLocation>
</comment>
<evidence type="ECO:0000313" key="10">
    <source>
        <dbReference type="Proteomes" id="UP000078561"/>
    </source>
</evidence>
<dbReference type="EMBL" id="LT554468">
    <property type="protein sequence ID" value="SAM05532.1"/>
    <property type="molecule type" value="Genomic_DNA"/>
</dbReference>
<evidence type="ECO:0000313" key="9">
    <source>
        <dbReference type="EMBL" id="SAM05532.1"/>
    </source>
</evidence>
<accession>A0A168QTL1</accession>
<feature type="region of interest" description="Disordered" evidence="7">
    <location>
        <begin position="154"/>
        <end position="197"/>
    </location>
</feature>
<dbReference type="OrthoDB" id="690068at2759"/>
<reference evidence="9" key="1">
    <citation type="submission" date="2016-04" db="EMBL/GenBank/DDBJ databases">
        <authorList>
            <person name="Evans L.H."/>
            <person name="Alamgir A."/>
            <person name="Owens N."/>
            <person name="Weber N.D."/>
            <person name="Virtaneva K."/>
            <person name="Barbian K."/>
            <person name="Babar A."/>
            <person name="Rosenke K."/>
        </authorList>
    </citation>
    <scope>NUCLEOTIDE SEQUENCE [LARGE SCALE GENOMIC DNA]</scope>
    <source>
        <strain evidence="9">CBS 101.48</strain>
    </source>
</reference>
<dbReference type="STRING" id="4829.A0A168QTL1"/>
<feature type="compositionally biased region" description="Polar residues" evidence="7">
    <location>
        <begin position="23"/>
        <end position="40"/>
    </location>
</feature>
<evidence type="ECO:0000256" key="4">
    <source>
        <dbReference type="ARBA" id="ARBA00023163"/>
    </source>
</evidence>
<dbReference type="SUPFAM" id="SSF47459">
    <property type="entry name" value="HLH, helix-loop-helix DNA-binding domain"/>
    <property type="match status" value="1"/>
</dbReference>
<keyword evidence="4" id="KW-0804">Transcription</keyword>
<gene>
    <name evidence="9" type="primary">ABSGL_11407.1 scaffold 12295</name>
</gene>
<evidence type="ECO:0000256" key="2">
    <source>
        <dbReference type="ARBA" id="ARBA00023015"/>
    </source>
</evidence>
<evidence type="ECO:0000256" key="1">
    <source>
        <dbReference type="ARBA" id="ARBA00004123"/>
    </source>
</evidence>
<dbReference type="PANTHER" id="PTHR45776">
    <property type="entry name" value="MIP04163P"/>
    <property type="match status" value="1"/>
</dbReference>
<dbReference type="GO" id="GO:0005634">
    <property type="term" value="C:nucleus"/>
    <property type="evidence" value="ECO:0007669"/>
    <property type="project" value="UniProtKB-SubCell"/>
</dbReference>